<feature type="non-terminal residue" evidence="5">
    <location>
        <position position="1"/>
    </location>
</feature>
<dbReference type="CDD" id="cd00090">
    <property type="entry name" value="HTH_ARSR"/>
    <property type="match status" value="1"/>
</dbReference>
<dbReference type="InterPro" id="IPR036390">
    <property type="entry name" value="WH_DNA-bd_sf"/>
</dbReference>
<keyword evidence="2" id="KW-0238">DNA-binding</keyword>
<dbReference type="InterPro" id="IPR051011">
    <property type="entry name" value="Metal_resp_trans_reg"/>
</dbReference>
<comment type="caution">
    <text evidence="5">The sequence shown here is derived from an EMBL/GenBank/DDBJ whole genome shotgun (WGS) entry which is preliminary data.</text>
</comment>
<dbReference type="SUPFAM" id="SSF46785">
    <property type="entry name" value="Winged helix' DNA-binding domain"/>
    <property type="match status" value="1"/>
</dbReference>
<protein>
    <submittedName>
        <fullName evidence="5">ArsR/SmtB family transcription factor</fullName>
    </submittedName>
</protein>
<dbReference type="InterPro" id="IPR001845">
    <property type="entry name" value="HTH_ArsR_DNA-bd_dom"/>
</dbReference>
<dbReference type="EMBL" id="JBHMEI010000045">
    <property type="protein sequence ID" value="MFB9207124.1"/>
    <property type="molecule type" value="Genomic_DNA"/>
</dbReference>
<dbReference type="PANTHER" id="PTHR43132:SF8">
    <property type="entry name" value="HTH-TYPE TRANSCRIPTIONAL REGULATOR KMTR"/>
    <property type="match status" value="1"/>
</dbReference>
<evidence type="ECO:0000256" key="1">
    <source>
        <dbReference type="ARBA" id="ARBA00023015"/>
    </source>
</evidence>
<organism evidence="5 6">
    <name type="scientific">Nonomuraea spiralis</name>
    <dbReference type="NCBI Taxonomy" id="46182"/>
    <lineage>
        <taxon>Bacteria</taxon>
        <taxon>Bacillati</taxon>
        <taxon>Actinomycetota</taxon>
        <taxon>Actinomycetes</taxon>
        <taxon>Streptosporangiales</taxon>
        <taxon>Streptosporangiaceae</taxon>
        <taxon>Nonomuraea</taxon>
    </lineage>
</organism>
<dbReference type="Gene3D" id="1.10.10.10">
    <property type="entry name" value="Winged helix-like DNA-binding domain superfamily/Winged helix DNA-binding domain"/>
    <property type="match status" value="1"/>
</dbReference>
<sequence>LAALDTPPQEREFGGDLWRFSGLPGRPDLDMDPARFRRALADSMYVLFHRFLAPEWPGMRRRLEASLAAYQETAARIGLGSALSTLSPRLSWDGSGMIVTGGPDRTIDLGGRGLLIHPIAGASPRYLGIATTQDRRSSVLTVPIPDSGRQAMPSPAFDTLAALVGRARARVMRAVGGPGCRTDELAGRLKVSASTASEHVTVLRNAGLIATRRNGRAVHHHLTALGARLLEANN</sequence>
<evidence type="ECO:0000256" key="3">
    <source>
        <dbReference type="ARBA" id="ARBA00023163"/>
    </source>
</evidence>
<evidence type="ECO:0000313" key="6">
    <source>
        <dbReference type="Proteomes" id="UP001589647"/>
    </source>
</evidence>
<gene>
    <name evidence="5" type="ORF">ACFFV7_38455</name>
</gene>
<keyword evidence="3" id="KW-0804">Transcription</keyword>
<evidence type="ECO:0000256" key="2">
    <source>
        <dbReference type="ARBA" id="ARBA00023125"/>
    </source>
</evidence>
<dbReference type="RefSeq" id="WP_189653933.1">
    <property type="nucleotide sequence ID" value="NZ_BMRC01000051.1"/>
</dbReference>
<feature type="domain" description="HTH arsR-type" evidence="4">
    <location>
        <begin position="148"/>
        <end position="234"/>
    </location>
</feature>
<keyword evidence="6" id="KW-1185">Reference proteome</keyword>
<keyword evidence="1" id="KW-0805">Transcription regulation</keyword>
<accession>A0ABV5IRE5</accession>
<name>A0ABV5IRE5_9ACTN</name>
<dbReference type="PANTHER" id="PTHR43132">
    <property type="entry name" value="ARSENICAL RESISTANCE OPERON REPRESSOR ARSR-RELATED"/>
    <property type="match status" value="1"/>
</dbReference>
<reference evidence="5 6" key="1">
    <citation type="submission" date="2024-09" db="EMBL/GenBank/DDBJ databases">
        <authorList>
            <person name="Sun Q."/>
            <person name="Mori K."/>
        </authorList>
    </citation>
    <scope>NUCLEOTIDE SEQUENCE [LARGE SCALE GENOMIC DNA]</scope>
    <source>
        <strain evidence="5 6">CCM 3426</strain>
    </source>
</reference>
<dbReference type="Proteomes" id="UP001589647">
    <property type="component" value="Unassembled WGS sequence"/>
</dbReference>
<dbReference type="SMART" id="SM00418">
    <property type="entry name" value="HTH_ARSR"/>
    <property type="match status" value="1"/>
</dbReference>
<dbReference type="InterPro" id="IPR011991">
    <property type="entry name" value="ArsR-like_HTH"/>
</dbReference>
<evidence type="ECO:0000313" key="5">
    <source>
        <dbReference type="EMBL" id="MFB9207124.1"/>
    </source>
</evidence>
<dbReference type="PROSITE" id="PS50987">
    <property type="entry name" value="HTH_ARSR_2"/>
    <property type="match status" value="1"/>
</dbReference>
<dbReference type="InterPro" id="IPR036388">
    <property type="entry name" value="WH-like_DNA-bd_sf"/>
</dbReference>
<evidence type="ECO:0000259" key="4">
    <source>
        <dbReference type="PROSITE" id="PS50987"/>
    </source>
</evidence>
<proteinExistence type="predicted"/>